<protein>
    <submittedName>
        <fullName evidence="2">Uncharacterized protein</fullName>
    </submittedName>
</protein>
<name>A0A4S8MEQ7_DENBC</name>
<evidence type="ECO:0000313" key="3">
    <source>
        <dbReference type="Proteomes" id="UP000297245"/>
    </source>
</evidence>
<dbReference type="EMBL" id="ML179102">
    <property type="protein sequence ID" value="THV00589.1"/>
    <property type="molecule type" value="Genomic_DNA"/>
</dbReference>
<dbReference type="AlphaFoldDB" id="A0A4S8MEQ7"/>
<feature type="compositionally biased region" description="Low complexity" evidence="1">
    <location>
        <begin position="99"/>
        <end position="111"/>
    </location>
</feature>
<gene>
    <name evidence="2" type="ORF">K435DRAFT_964002</name>
</gene>
<dbReference type="Proteomes" id="UP000297245">
    <property type="component" value="Unassembled WGS sequence"/>
</dbReference>
<keyword evidence="3" id="KW-1185">Reference proteome</keyword>
<organism evidence="2 3">
    <name type="scientific">Dendrothele bispora (strain CBS 962.96)</name>
    <dbReference type="NCBI Taxonomy" id="1314807"/>
    <lineage>
        <taxon>Eukaryota</taxon>
        <taxon>Fungi</taxon>
        <taxon>Dikarya</taxon>
        <taxon>Basidiomycota</taxon>
        <taxon>Agaricomycotina</taxon>
        <taxon>Agaricomycetes</taxon>
        <taxon>Agaricomycetidae</taxon>
        <taxon>Agaricales</taxon>
        <taxon>Agaricales incertae sedis</taxon>
        <taxon>Dendrothele</taxon>
    </lineage>
</organism>
<sequence>MADVPLSCPFKLCTQSEVTFERKMYLHDHLGQEHAHYEGRVLDEISSELIPPWRPAPVNYPPPASLPAAEVPFTSLLATVSQPQISLPRPVLPVPPSPTQSSTQSLTQQPSDMQSLSRSTPISTVLSSPLKTPLKRLIRQTESMEYIMSIASSPQPAPIPDFDDLQSVSYAAAPNEDWLVWKKPTSLNKDIASPLPAHSKPYTVNHEPPTSILYDIFSQRVERLKQGGHLGDFG</sequence>
<dbReference type="OrthoDB" id="2576496at2759"/>
<reference evidence="2 3" key="1">
    <citation type="journal article" date="2019" name="Nat. Ecol. Evol.">
        <title>Megaphylogeny resolves global patterns of mushroom evolution.</title>
        <authorList>
            <person name="Varga T."/>
            <person name="Krizsan K."/>
            <person name="Foldi C."/>
            <person name="Dima B."/>
            <person name="Sanchez-Garcia M."/>
            <person name="Sanchez-Ramirez S."/>
            <person name="Szollosi G.J."/>
            <person name="Szarkandi J.G."/>
            <person name="Papp V."/>
            <person name="Albert L."/>
            <person name="Andreopoulos W."/>
            <person name="Angelini C."/>
            <person name="Antonin V."/>
            <person name="Barry K.W."/>
            <person name="Bougher N.L."/>
            <person name="Buchanan P."/>
            <person name="Buyck B."/>
            <person name="Bense V."/>
            <person name="Catcheside P."/>
            <person name="Chovatia M."/>
            <person name="Cooper J."/>
            <person name="Damon W."/>
            <person name="Desjardin D."/>
            <person name="Finy P."/>
            <person name="Geml J."/>
            <person name="Haridas S."/>
            <person name="Hughes K."/>
            <person name="Justo A."/>
            <person name="Karasinski D."/>
            <person name="Kautmanova I."/>
            <person name="Kiss B."/>
            <person name="Kocsube S."/>
            <person name="Kotiranta H."/>
            <person name="LaButti K.M."/>
            <person name="Lechner B.E."/>
            <person name="Liimatainen K."/>
            <person name="Lipzen A."/>
            <person name="Lukacs Z."/>
            <person name="Mihaltcheva S."/>
            <person name="Morgado L.N."/>
            <person name="Niskanen T."/>
            <person name="Noordeloos M.E."/>
            <person name="Ohm R.A."/>
            <person name="Ortiz-Santana B."/>
            <person name="Ovrebo C."/>
            <person name="Racz N."/>
            <person name="Riley R."/>
            <person name="Savchenko A."/>
            <person name="Shiryaev A."/>
            <person name="Soop K."/>
            <person name="Spirin V."/>
            <person name="Szebenyi C."/>
            <person name="Tomsovsky M."/>
            <person name="Tulloss R.E."/>
            <person name="Uehling J."/>
            <person name="Grigoriev I.V."/>
            <person name="Vagvolgyi C."/>
            <person name="Papp T."/>
            <person name="Martin F.M."/>
            <person name="Miettinen O."/>
            <person name="Hibbett D.S."/>
            <person name="Nagy L.G."/>
        </authorList>
    </citation>
    <scope>NUCLEOTIDE SEQUENCE [LARGE SCALE GENOMIC DNA]</scope>
    <source>
        <strain evidence="2 3">CBS 962.96</strain>
    </source>
</reference>
<feature type="compositionally biased region" description="Polar residues" evidence="1">
    <location>
        <begin position="112"/>
        <end position="124"/>
    </location>
</feature>
<evidence type="ECO:0000256" key="1">
    <source>
        <dbReference type="SAM" id="MobiDB-lite"/>
    </source>
</evidence>
<accession>A0A4S8MEQ7</accession>
<evidence type="ECO:0000313" key="2">
    <source>
        <dbReference type="EMBL" id="THV00589.1"/>
    </source>
</evidence>
<feature type="region of interest" description="Disordered" evidence="1">
    <location>
        <begin position="87"/>
        <end position="124"/>
    </location>
</feature>
<proteinExistence type="predicted"/>